<comment type="caution">
    <text evidence="1">The sequence shown here is derived from an EMBL/GenBank/DDBJ whole genome shotgun (WGS) entry which is preliminary data.</text>
</comment>
<proteinExistence type="predicted"/>
<keyword evidence="2" id="KW-1185">Reference proteome</keyword>
<protein>
    <submittedName>
        <fullName evidence="1">Uncharacterized protein</fullName>
    </submittedName>
</protein>
<reference evidence="1 2" key="1">
    <citation type="submission" date="2018-07" db="EMBL/GenBank/DDBJ databases">
        <title>Genomic Encyclopedia of Type Strains, Phase III (KMG-III): the genomes of soil and plant-associated and newly described type strains.</title>
        <authorList>
            <person name="Whitman W."/>
        </authorList>
    </citation>
    <scope>NUCLEOTIDE SEQUENCE [LARGE SCALE GENOMIC DNA]</scope>
    <source>
        <strain evidence="1 2">CECT 8488</strain>
    </source>
</reference>
<dbReference type="Proteomes" id="UP000256845">
    <property type="component" value="Unassembled WGS sequence"/>
</dbReference>
<dbReference type="EMBL" id="QRDW01000002">
    <property type="protein sequence ID" value="RED51987.1"/>
    <property type="molecule type" value="Genomic_DNA"/>
</dbReference>
<accession>A0A3D9HR41</accession>
<evidence type="ECO:0000313" key="2">
    <source>
        <dbReference type="Proteomes" id="UP000256845"/>
    </source>
</evidence>
<organism evidence="1 2">
    <name type="scientific">Aestuariispira insulae</name>
    <dbReference type="NCBI Taxonomy" id="1461337"/>
    <lineage>
        <taxon>Bacteria</taxon>
        <taxon>Pseudomonadati</taxon>
        <taxon>Pseudomonadota</taxon>
        <taxon>Alphaproteobacteria</taxon>
        <taxon>Rhodospirillales</taxon>
        <taxon>Kiloniellaceae</taxon>
        <taxon>Aestuariispira</taxon>
    </lineage>
</organism>
<evidence type="ECO:0000313" key="1">
    <source>
        <dbReference type="EMBL" id="RED51987.1"/>
    </source>
</evidence>
<name>A0A3D9HR41_9PROT</name>
<dbReference type="AlphaFoldDB" id="A0A3D9HR41"/>
<gene>
    <name evidence="1" type="ORF">DFP90_1023</name>
</gene>
<sequence>MTPIFELVKNNARKLAGEKASRTPGELRNMTALRKMLKCLGGPLAAGMILATASMAQAADLEEFYGHYEGSVVLDQEVEGEEGGNERKTAVDIIEEDKGFRLNWTTIITKKDGRVKKVSYSIHFQETEQDGTFSSAMKKNMFGKWIPLNPLKGDPYVWATLAGDTLSVYALIIPDEGGYEMQQYDRTLRADGNLDVIFKRIKDSKPLKTITGLLTRQ</sequence>